<dbReference type="AlphaFoldDB" id="A0A9Q5NAW5"/>
<name>A0A9Q5NAW5_SANBA</name>
<accession>A0A9Q5NAW5</accession>
<evidence type="ECO:0000313" key="3">
    <source>
        <dbReference type="Proteomes" id="UP000757232"/>
    </source>
</evidence>
<feature type="region of interest" description="Disordered" evidence="1">
    <location>
        <begin position="1"/>
        <end position="95"/>
    </location>
</feature>
<protein>
    <submittedName>
        <fullName evidence="2">Uncharacterized protein</fullName>
    </submittedName>
</protein>
<feature type="compositionally biased region" description="Polar residues" evidence="1">
    <location>
        <begin position="84"/>
        <end position="95"/>
    </location>
</feature>
<keyword evidence="3" id="KW-1185">Reference proteome</keyword>
<reference evidence="2" key="1">
    <citation type="submission" date="2016-06" db="EMBL/GenBank/DDBJ databases">
        <title>Draft Genome sequence of the fungus Inonotus baumii.</title>
        <authorList>
            <person name="Zhu H."/>
            <person name="Lin W."/>
        </authorList>
    </citation>
    <scope>NUCLEOTIDE SEQUENCE</scope>
    <source>
        <strain evidence="2">821</strain>
    </source>
</reference>
<gene>
    <name evidence="2" type="ORF">A7U60_g2012</name>
</gene>
<proteinExistence type="predicted"/>
<evidence type="ECO:0000256" key="1">
    <source>
        <dbReference type="SAM" id="MobiDB-lite"/>
    </source>
</evidence>
<comment type="caution">
    <text evidence="2">The sequence shown here is derived from an EMBL/GenBank/DDBJ whole genome shotgun (WGS) entry which is preliminary data.</text>
</comment>
<dbReference type="EMBL" id="LNZH02000118">
    <property type="protein sequence ID" value="OCB90768.1"/>
    <property type="molecule type" value="Genomic_DNA"/>
</dbReference>
<feature type="compositionally biased region" description="Polar residues" evidence="1">
    <location>
        <begin position="1"/>
        <end position="12"/>
    </location>
</feature>
<dbReference type="OrthoDB" id="3256624at2759"/>
<dbReference type="Proteomes" id="UP000757232">
    <property type="component" value="Unassembled WGS sequence"/>
</dbReference>
<organism evidence="2 3">
    <name type="scientific">Sanghuangporus baumii</name>
    <name type="common">Phellinus baumii</name>
    <dbReference type="NCBI Taxonomy" id="108892"/>
    <lineage>
        <taxon>Eukaryota</taxon>
        <taxon>Fungi</taxon>
        <taxon>Dikarya</taxon>
        <taxon>Basidiomycota</taxon>
        <taxon>Agaricomycotina</taxon>
        <taxon>Agaricomycetes</taxon>
        <taxon>Hymenochaetales</taxon>
        <taxon>Hymenochaetaceae</taxon>
        <taxon>Sanghuangporus</taxon>
    </lineage>
</organism>
<evidence type="ECO:0000313" key="2">
    <source>
        <dbReference type="EMBL" id="OCB90768.1"/>
    </source>
</evidence>
<sequence length="95" mass="9566">MSNANANFSSSTGIGGGDPGRDYNPSSTDRDNQPAGNSGNFGGGIGDRTQGSGDYGGGDVQNLSTGDQYGSGGGYLPEDVNNEPRGQSAVNMEEK</sequence>